<sequence>MSTPSLLSPLTGFGHLVRLRDPLLLVPLSRAGQALVPCKTQKLGPVMRPKSLPPFAVTRQFTGTLHIAQLICSPPQVHQGSPTSLPKSILSTGDLASKTLQGHGRRVKYDEQKQLRRTEVHSTIGHNLKMNALLQMDLD</sequence>
<comment type="caution">
    <text evidence="1">The sequence shown here is derived from an EMBL/GenBank/DDBJ whole genome shotgun (WGS) entry which is preliminary data.</text>
</comment>
<evidence type="ECO:0000313" key="1">
    <source>
        <dbReference type="EMBL" id="OAQ63410.1"/>
    </source>
</evidence>
<dbReference type="KEGG" id="pchm:VFPPC_16472"/>
<accession>A0A179FDM6</accession>
<name>A0A179FDM6_METCM</name>
<reference evidence="1 2" key="1">
    <citation type="journal article" date="2016" name="PLoS Pathog.">
        <title>Biosynthesis of antibiotic leucinostatins in bio-control fungus Purpureocillium lilacinum and their inhibition on phytophthora revealed by genome mining.</title>
        <authorList>
            <person name="Wang G."/>
            <person name="Liu Z."/>
            <person name="Lin R."/>
            <person name="Li E."/>
            <person name="Mao Z."/>
            <person name="Ling J."/>
            <person name="Yang Y."/>
            <person name="Yin W.B."/>
            <person name="Xie B."/>
        </authorList>
    </citation>
    <scope>NUCLEOTIDE SEQUENCE [LARGE SCALE GENOMIC DNA]</scope>
    <source>
        <strain evidence="1">170</strain>
    </source>
</reference>
<keyword evidence="2" id="KW-1185">Reference proteome</keyword>
<organism evidence="1 2">
    <name type="scientific">Pochonia chlamydosporia 170</name>
    <dbReference type="NCBI Taxonomy" id="1380566"/>
    <lineage>
        <taxon>Eukaryota</taxon>
        <taxon>Fungi</taxon>
        <taxon>Dikarya</taxon>
        <taxon>Ascomycota</taxon>
        <taxon>Pezizomycotina</taxon>
        <taxon>Sordariomycetes</taxon>
        <taxon>Hypocreomycetidae</taxon>
        <taxon>Hypocreales</taxon>
        <taxon>Clavicipitaceae</taxon>
        <taxon>Pochonia</taxon>
    </lineage>
</organism>
<protein>
    <submittedName>
        <fullName evidence="1">Uncharacterized protein</fullName>
    </submittedName>
</protein>
<gene>
    <name evidence="1" type="ORF">VFPPC_16472</name>
</gene>
<dbReference type="RefSeq" id="XP_018140990.1">
    <property type="nucleotide sequence ID" value="XM_018294225.1"/>
</dbReference>
<dbReference type="GeneID" id="28858219"/>
<dbReference type="EMBL" id="LSBJ02000006">
    <property type="protein sequence ID" value="OAQ63410.1"/>
    <property type="molecule type" value="Genomic_DNA"/>
</dbReference>
<proteinExistence type="predicted"/>
<dbReference type="AlphaFoldDB" id="A0A179FDM6"/>
<evidence type="ECO:0000313" key="2">
    <source>
        <dbReference type="Proteomes" id="UP000078397"/>
    </source>
</evidence>
<dbReference type="Proteomes" id="UP000078397">
    <property type="component" value="Unassembled WGS sequence"/>
</dbReference>